<dbReference type="RefSeq" id="WP_112053791.1">
    <property type="nucleotide sequence ID" value="NZ_JBAVQX010000034.1"/>
</dbReference>
<dbReference type="Pfam" id="PF14145">
    <property type="entry name" value="YrhK"/>
    <property type="match status" value="1"/>
</dbReference>
<evidence type="ECO:0000259" key="2">
    <source>
        <dbReference type="Pfam" id="PF14145"/>
    </source>
</evidence>
<feature type="transmembrane region" description="Helical" evidence="1">
    <location>
        <begin position="30"/>
        <end position="49"/>
    </location>
</feature>
<keyword evidence="1" id="KW-0812">Transmembrane</keyword>
<evidence type="ECO:0000313" key="3">
    <source>
        <dbReference type="EMBL" id="RAR63471.1"/>
    </source>
</evidence>
<accession>A0A328XTL0</accession>
<evidence type="ECO:0000256" key="1">
    <source>
        <dbReference type="SAM" id="Phobius"/>
    </source>
</evidence>
<feature type="transmembrane region" description="Helical" evidence="1">
    <location>
        <begin position="55"/>
        <end position="73"/>
    </location>
</feature>
<keyword evidence="1" id="KW-0472">Membrane</keyword>
<dbReference type="OrthoDB" id="5519470at2"/>
<gene>
    <name evidence="3" type="ORF">BCL93_102210</name>
</gene>
<name>A0A328XTL0_9GAMM</name>
<keyword evidence="1" id="KW-1133">Transmembrane helix</keyword>
<feature type="domain" description="YrhK" evidence="2">
    <location>
        <begin position="23"/>
        <end position="78"/>
    </location>
</feature>
<dbReference type="InterPro" id="IPR025424">
    <property type="entry name" value="YrhK_domain"/>
</dbReference>
<dbReference type="Proteomes" id="UP000249700">
    <property type="component" value="Unassembled WGS sequence"/>
</dbReference>
<protein>
    <submittedName>
        <fullName evidence="3">YrhK-like protein</fullName>
    </submittedName>
</protein>
<dbReference type="EMBL" id="QLSX01000002">
    <property type="protein sequence ID" value="RAR63471.1"/>
    <property type="molecule type" value="Genomic_DNA"/>
</dbReference>
<sequence>MAQQQSENSLTLHLGHEELVIRQRYEALSIFNDVLIALWFLAGSILFLYPAQEHLAIWMFIIGSFQFLVRPAIRLARHLHLQRIPDINGDG</sequence>
<comment type="caution">
    <text evidence="3">The sequence shown here is derived from an EMBL/GenBank/DDBJ whole genome shotgun (WGS) entry which is preliminary data.</text>
</comment>
<evidence type="ECO:0000313" key="4">
    <source>
        <dbReference type="Proteomes" id="UP000249700"/>
    </source>
</evidence>
<proteinExistence type="predicted"/>
<reference evidence="3 4" key="1">
    <citation type="submission" date="2018-06" db="EMBL/GenBank/DDBJ databases">
        <title>Comparative analysis of microorganisms from saline springs in Andes Mountain Range, Colombia.</title>
        <authorList>
            <person name="Rubin E."/>
        </authorList>
    </citation>
    <scope>NUCLEOTIDE SEQUENCE [LARGE SCALE GENOMIC DNA]</scope>
    <source>
        <strain evidence="3 4">USBA-857</strain>
    </source>
</reference>
<dbReference type="AlphaFoldDB" id="A0A328XTL0"/>
<organism evidence="3 4">
    <name type="scientific">Onishia taeanensis</name>
    <dbReference type="NCBI Taxonomy" id="284577"/>
    <lineage>
        <taxon>Bacteria</taxon>
        <taxon>Pseudomonadati</taxon>
        <taxon>Pseudomonadota</taxon>
        <taxon>Gammaproteobacteria</taxon>
        <taxon>Oceanospirillales</taxon>
        <taxon>Halomonadaceae</taxon>
        <taxon>Onishia</taxon>
    </lineage>
</organism>